<dbReference type="EMBL" id="QZRB01000025">
    <property type="protein sequence ID" value="MVD24823.1"/>
    <property type="molecule type" value="Genomic_DNA"/>
</dbReference>
<accession>A0A655QNC4</accession>
<proteinExistence type="predicted"/>
<organism evidence="1 2">
    <name type="scientific">Vibrio cholerae</name>
    <dbReference type="NCBI Taxonomy" id="666"/>
    <lineage>
        <taxon>Bacteria</taxon>
        <taxon>Pseudomonadati</taxon>
        <taxon>Pseudomonadota</taxon>
        <taxon>Gammaproteobacteria</taxon>
        <taxon>Vibrionales</taxon>
        <taxon>Vibrionaceae</taxon>
        <taxon>Vibrio</taxon>
    </lineage>
</organism>
<name>A0A655QNC4_VIBCL</name>
<comment type="caution">
    <text evidence="1">The sequence shown here is derived from an EMBL/GenBank/DDBJ whole genome shotgun (WGS) entry which is preliminary data.</text>
</comment>
<evidence type="ECO:0000313" key="2">
    <source>
        <dbReference type="Proteomes" id="UP000471242"/>
    </source>
</evidence>
<dbReference type="Proteomes" id="UP000471242">
    <property type="component" value="Unassembled WGS sequence"/>
</dbReference>
<dbReference type="AlphaFoldDB" id="A0A655QNC4"/>
<gene>
    <name evidence="1" type="ORF">D6U24_15860</name>
</gene>
<protein>
    <submittedName>
        <fullName evidence="1">Uncharacterized protein</fullName>
    </submittedName>
</protein>
<reference evidence="1 2" key="1">
    <citation type="submission" date="2018-09" db="EMBL/GenBank/DDBJ databases">
        <title>Genomic epidemiology reveals two lineages of Vibrio cholerae that can cause global cholera epidemics despite absence of cholera toxin gene.</title>
        <authorList>
            <person name="Wang H."/>
            <person name="Zen W."/>
            <person name="Yu H."/>
            <person name="Zhang W."/>
            <person name="Pan J."/>
            <person name="Yang C."/>
            <person name="Cui Y."/>
        </authorList>
    </citation>
    <scope>NUCLEOTIDE SEQUENCE [LARGE SCALE GENOMIC DNA]</scope>
    <source>
        <strain evidence="1 2">00-1_S85</strain>
    </source>
</reference>
<sequence>MLLPLRVILTFFGLCTFFALNAEEVGLSRLNNNCQFGYKHSFSSGTNWNNKSSPEIENQHKCKAKRLLFDRLKLT</sequence>
<dbReference type="KEGG" id="vcq:EN18_19745"/>
<evidence type="ECO:0000313" key="1">
    <source>
        <dbReference type="EMBL" id="MVD24823.1"/>
    </source>
</evidence>